<evidence type="ECO:0000259" key="2">
    <source>
        <dbReference type="Pfam" id="PF03407"/>
    </source>
</evidence>
<protein>
    <recommendedName>
        <fullName evidence="2">Nucleotide-diphospho-sugar transferase domain-containing protein</fullName>
    </recommendedName>
</protein>
<sequence length="500" mass="56655">MNSFNISRGLVRLGRNRNVRPDGLKCREETVEGACFLVEDVMRCWASGQGISQPELLQAVQKFMYHEDGEELRFRLSESLEGLTIFIAASRRGQPRGFKGKGKGEFKGKAGPFHRDGIERRGATERHPRRHRERRGRRGHASSERSGSRHARRSRSRSSEPGPEPMAIPPTERPLPLDLKKPAPPGPDGGNGWRKFLNEEEGTHWYHHESLGDGIEFLCWGEGQEVQAGRLPCRGFEEACRASHSLPDLCVAGSVKTTSNKFHIMAAIINCGFDVLYLDFDIVLMKDPMPPILADAEKAELLLTRDMGGECINIGVVFMKSHPDTARFMQELIVWLWHHPYEFCQKAFAGIMGLEDLQWNDFFGSPVGQLPRWAFLDSLNAFVTSTVYSGEVNGWTGGADQIVIYHFLDGTGGVDPKFAVAGEYQSLFELFYNNEKLDLADGTTPLYEQDERVMSQLDFSQQPKPTKLLPCSHIEEHAYPAWKRRQRKELLKRQDIRAQW</sequence>
<accession>A0AA36IUH0</accession>
<feature type="compositionally biased region" description="Pro residues" evidence="1">
    <location>
        <begin position="162"/>
        <end position="173"/>
    </location>
</feature>
<dbReference type="AlphaFoldDB" id="A0AA36IUH0"/>
<evidence type="ECO:0000256" key="1">
    <source>
        <dbReference type="SAM" id="MobiDB-lite"/>
    </source>
</evidence>
<feature type="domain" description="Nucleotide-diphospho-sugar transferase" evidence="2">
    <location>
        <begin position="256"/>
        <end position="340"/>
    </location>
</feature>
<comment type="caution">
    <text evidence="3">The sequence shown here is derived from an EMBL/GenBank/DDBJ whole genome shotgun (WGS) entry which is preliminary data.</text>
</comment>
<keyword evidence="4" id="KW-1185">Reference proteome</keyword>
<feature type="compositionally biased region" description="Basic and acidic residues" evidence="1">
    <location>
        <begin position="102"/>
        <end position="126"/>
    </location>
</feature>
<gene>
    <name evidence="3" type="ORF">EVOR1521_LOCUS18922</name>
</gene>
<evidence type="ECO:0000313" key="3">
    <source>
        <dbReference type="EMBL" id="CAJ1394203.1"/>
    </source>
</evidence>
<evidence type="ECO:0000313" key="4">
    <source>
        <dbReference type="Proteomes" id="UP001178507"/>
    </source>
</evidence>
<organism evidence="3 4">
    <name type="scientific">Effrenium voratum</name>
    <dbReference type="NCBI Taxonomy" id="2562239"/>
    <lineage>
        <taxon>Eukaryota</taxon>
        <taxon>Sar</taxon>
        <taxon>Alveolata</taxon>
        <taxon>Dinophyceae</taxon>
        <taxon>Suessiales</taxon>
        <taxon>Symbiodiniaceae</taxon>
        <taxon>Effrenium</taxon>
    </lineage>
</organism>
<dbReference type="Pfam" id="PF03407">
    <property type="entry name" value="Nucleotid_trans"/>
    <property type="match status" value="1"/>
</dbReference>
<dbReference type="Proteomes" id="UP001178507">
    <property type="component" value="Unassembled WGS sequence"/>
</dbReference>
<proteinExistence type="predicted"/>
<feature type="compositionally biased region" description="Basic residues" evidence="1">
    <location>
        <begin position="127"/>
        <end position="140"/>
    </location>
</feature>
<reference evidence="3" key="1">
    <citation type="submission" date="2023-08" db="EMBL/GenBank/DDBJ databases">
        <authorList>
            <person name="Chen Y."/>
            <person name="Shah S."/>
            <person name="Dougan E. K."/>
            <person name="Thang M."/>
            <person name="Chan C."/>
        </authorList>
    </citation>
    <scope>NUCLEOTIDE SEQUENCE</scope>
</reference>
<feature type="region of interest" description="Disordered" evidence="1">
    <location>
        <begin position="94"/>
        <end position="196"/>
    </location>
</feature>
<dbReference type="EMBL" id="CAUJNA010002779">
    <property type="protein sequence ID" value="CAJ1394203.1"/>
    <property type="molecule type" value="Genomic_DNA"/>
</dbReference>
<name>A0AA36IUH0_9DINO</name>
<dbReference type="InterPro" id="IPR005069">
    <property type="entry name" value="Nucl-diP-sugar_transferase"/>
</dbReference>